<proteinExistence type="inferred from homology"/>
<dbReference type="InterPro" id="IPR011057">
    <property type="entry name" value="Mss4-like_sf"/>
</dbReference>
<dbReference type="SUPFAM" id="SSF51316">
    <property type="entry name" value="Mss4-like"/>
    <property type="match status" value="1"/>
</dbReference>
<evidence type="ECO:0000256" key="1">
    <source>
        <dbReference type="ARBA" id="ARBA00005495"/>
    </source>
</evidence>
<evidence type="ECO:0000313" key="5">
    <source>
        <dbReference type="EMBL" id="MCV2865939.1"/>
    </source>
</evidence>
<dbReference type="Proteomes" id="UP001652503">
    <property type="component" value="Unassembled WGS sequence"/>
</dbReference>
<evidence type="ECO:0000313" key="6">
    <source>
        <dbReference type="Proteomes" id="UP001652503"/>
    </source>
</evidence>
<dbReference type="RefSeq" id="WP_263722470.1">
    <property type="nucleotide sequence ID" value="NZ_JAOWLA010000014.1"/>
</dbReference>
<sequence>MSHKYEGGCAHVHTHSDHDPIDNHECHCNVCKSVTGQHTTHVAFFNHGDLKVDHPEKLKRVPFNASNPDGPLEICLCTECGGVVMLDDKQKRIRVAVPNIMGYDASFPAASYHAFWDETKGYDKPNDGRPVHSGLRPDFVWPTPS</sequence>
<name>A0ABT2Z467_9RHOB</name>
<evidence type="ECO:0000259" key="4">
    <source>
        <dbReference type="Pfam" id="PF04828"/>
    </source>
</evidence>
<reference evidence="5 6" key="1">
    <citation type="submission" date="2022-10" db="EMBL/GenBank/DDBJ databases">
        <title>Defluviimonas sp. nov., isolated from ocean surface water.</title>
        <authorList>
            <person name="He W."/>
            <person name="Wang L."/>
            <person name="Zhang D.-F."/>
        </authorList>
    </citation>
    <scope>NUCLEOTIDE SEQUENCE [LARGE SCALE GENOMIC DNA]</scope>
    <source>
        <strain evidence="5 6">WL0075</strain>
    </source>
</reference>
<comment type="caution">
    <text evidence="5">The sequence shown here is derived from an EMBL/GenBank/DDBJ whole genome shotgun (WGS) entry which is preliminary data.</text>
</comment>
<dbReference type="InterPro" id="IPR006913">
    <property type="entry name" value="CENP-V/GFA"/>
</dbReference>
<dbReference type="Pfam" id="PF04828">
    <property type="entry name" value="GFA"/>
    <property type="match status" value="1"/>
</dbReference>
<evidence type="ECO:0000256" key="3">
    <source>
        <dbReference type="ARBA" id="ARBA00022833"/>
    </source>
</evidence>
<dbReference type="Gene3D" id="3.90.1590.10">
    <property type="entry name" value="glutathione-dependent formaldehyde- activating enzyme (gfa)"/>
    <property type="match status" value="1"/>
</dbReference>
<dbReference type="EMBL" id="JAOWLA010000014">
    <property type="protein sequence ID" value="MCV2865939.1"/>
    <property type="molecule type" value="Genomic_DNA"/>
</dbReference>
<organism evidence="5 6">
    <name type="scientific">Albidovulum sediminicola</name>
    <dbReference type="NCBI Taxonomy" id="2984331"/>
    <lineage>
        <taxon>Bacteria</taxon>
        <taxon>Pseudomonadati</taxon>
        <taxon>Pseudomonadota</taxon>
        <taxon>Alphaproteobacteria</taxon>
        <taxon>Rhodobacterales</taxon>
        <taxon>Paracoccaceae</taxon>
        <taxon>Albidovulum</taxon>
    </lineage>
</organism>
<keyword evidence="3" id="KW-0862">Zinc</keyword>
<accession>A0ABT2Z467</accession>
<protein>
    <submittedName>
        <fullName evidence="5">GFA family protein</fullName>
    </submittedName>
</protein>
<keyword evidence="6" id="KW-1185">Reference proteome</keyword>
<evidence type="ECO:0000256" key="2">
    <source>
        <dbReference type="ARBA" id="ARBA00022723"/>
    </source>
</evidence>
<keyword evidence="2" id="KW-0479">Metal-binding</keyword>
<gene>
    <name evidence="5" type="ORF">OE647_14540</name>
</gene>
<comment type="similarity">
    <text evidence="1">Belongs to the Gfa family.</text>
</comment>
<feature type="domain" description="CENP-V/GFA" evidence="4">
    <location>
        <begin position="9"/>
        <end position="97"/>
    </location>
</feature>